<keyword evidence="9" id="KW-1185">Reference proteome</keyword>
<dbReference type="PANTHER" id="PTHR23196">
    <property type="entry name" value="PAX TRANSCRIPTION ACTIVATION DOMAIN INTERACTING PROTEIN"/>
    <property type="match status" value="1"/>
</dbReference>
<feature type="domain" description="BRCT" evidence="7">
    <location>
        <begin position="820"/>
        <end position="899"/>
    </location>
</feature>
<accession>A0A9P9YQ64</accession>
<evidence type="ECO:0000313" key="9">
    <source>
        <dbReference type="Proteomes" id="UP001059596"/>
    </source>
</evidence>
<dbReference type="CDD" id="cd17730">
    <property type="entry name" value="BRCT_PAXIP1_rpt4"/>
    <property type="match status" value="1"/>
</dbReference>
<evidence type="ECO:0000256" key="4">
    <source>
        <dbReference type="ARBA" id="ARBA00023858"/>
    </source>
</evidence>
<sequence>MENLKISDKLFEDVIYFVMGNLDEEIERFLKSGGAQSKIFLSDQITHMICATNYNEEELSLNLDLYSAIPVTEQWIVHSAKLGRMASTRAFDPSPNQMRLMRGIRAAITNVVAGDRRRLYAMLTYHGAVVTHSFGATNTHLVCGAANGGIYNKALALPKNAIIISQLQASAEQIQQQQLPVPAQQQVVFVRPQPQAQQPPQQAPHQLQQGGPQVPAPPPHPQHQQQLIIQQQKIIPGNLQQQQPNQQQIKTILQQQRQIKNTQQQQQIQMIQQQQQLMQQDPQVHPQQLPQTQPQPQPHPQPLPQQHPQQQSPRLPTTPTGRQTPRTPSTTPQPVQSPQHHQQIVQQQQVVQQQRAEYITKLNQQNKPRVMLRQQVAYQPRPGAPGNIVTTRPAGPVPPGHIIVQHQMPPGLTQQQQVLWLQQQQGKRQVVVRAGTPGLSPIQQQPGVGPPQQQQSPQQQPFNPNDPNQQMLMQRQQLRVQQIPIQQQGPQQMGKQTVQLITGPNGQLIEQQTIVQQPQQQSTPGTPTTPGAGGVLPGNANIMTQTLVMTSTTDLFLVGCTFYIVEYDETDGDELPIWLDTIRQFGGDIERVYCPRVTHVICRTQRHGVVMQALRDAKRCVTAYWLSDICLKRQLMPPWQPLHLPFPSQFGYRKPLERYIVTSEGFEGEEVVRLQQMAEECGAIYTSYLSKVNTVVVCKQLEGNKFNAAKEWNIPMVNALWLSDVCIGNLSGLSQYDNPKYQQYNLVAPFRIECNLVAHLLTAWKAPINLTQEAHERVKRHLSDPYGNEHKLKRQKMNSFQQEQLPEQIVCLEYPTTTKPPKVIFSQVADAEALKKAVLILGGIVVDSPADATHLVMTRESRTCKLIQACCHVDFVLKSSWIADSAKAGKFVPTDPYRIQHIPVDENLQFNLNTVLCAPTRSTLFSGKYFHVTPDVFPAREEIIRMIESSGGKVEAKRRTGSAVAETHIQAPDSYIIVTCPTDMHLCADLTRHGNPKCHIVSTEFVMSSILRQQLEIEPNLIPYLYNNNNVNSCNSNKS</sequence>
<comment type="caution">
    <text evidence="8">The sequence shown here is derived from an EMBL/GenBank/DDBJ whole genome shotgun (WGS) entry which is preliminary data.</text>
</comment>
<evidence type="ECO:0000256" key="5">
    <source>
        <dbReference type="ARBA" id="ARBA00030146"/>
    </source>
</evidence>
<dbReference type="InterPro" id="IPR001357">
    <property type="entry name" value="BRCT_dom"/>
</dbReference>
<keyword evidence="2" id="KW-0227">DNA damage</keyword>
<dbReference type="Pfam" id="PF12738">
    <property type="entry name" value="PTCB-BRCT"/>
    <property type="match status" value="2"/>
</dbReference>
<evidence type="ECO:0000256" key="1">
    <source>
        <dbReference type="ARBA" id="ARBA00004123"/>
    </source>
</evidence>
<organism evidence="8 9">
    <name type="scientific">Drosophila gunungcola</name>
    <name type="common">fruit fly</name>
    <dbReference type="NCBI Taxonomy" id="103775"/>
    <lineage>
        <taxon>Eukaryota</taxon>
        <taxon>Metazoa</taxon>
        <taxon>Ecdysozoa</taxon>
        <taxon>Arthropoda</taxon>
        <taxon>Hexapoda</taxon>
        <taxon>Insecta</taxon>
        <taxon>Pterygota</taxon>
        <taxon>Neoptera</taxon>
        <taxon>Endopterygota</taxon>
        <taxon>Diptera</taxon>
        <taxon>Brachycera</taxon>
        <taxon>Muscomorpha</taxon>
        <taxon>Ephydroidea</taxon>
        <taxon>Drosophilidae</taxon>
        <taxon>Drosophila</taxon>
        <taxon>Sophophora</taxon>
    </lineage>
</organism>
<protein>
    <recommendedName>
        <fullName evidence="4">PAX-interacting protein 1</fullName>
    </recommendedName>
    <alternativeName>
        <fullName evidence="5">PAX transactivation activation domain-interacting protein</fullName>
    </alternativeName>
</protein>
<feature type="region of interest" description="Disordered" evidence="6">
    <location>
        <begin position="514"/>
        <end position="533"/>
    </location>
</feature>
<feature type="domain" description="BRCT" evidence="7">
    <location>
        <begin position="920"/>
        <end position="1015"/>
    </location>
</feature>
<dbReference type="PROSITE" id="PS50172">
    <property type="entry name" value="BRCT"/>
    <property type="match status" value="4"/>
</dbReference>
<dbReference type="Pfam" id="PF16589">
    <property type="entry name" value="BRCT_2"/>
    <property type="match status" value="1"/>
</dbReference>
<dbReference type="CDD" id="cd18440">
    <property type="entry name" value="BRCT_PAXIP1_rpt6"/>
    <property type="match status" value="1"/>
</dbReference>
<evidence type="ECO:0000259" key="7">
    <source>
        <dbReference type="PROSITE" id="PS50172"/>
    </source>
</evidence>
<evidence type="ECO:0000256" key="6">
    <source>
        <dbReference type="SAM" id="MobiDB-lite"/>
    </source>
</evidence>
<dbReference type="EMBL" id="JAMKOV010000003">
    <property type="protein sequence ID" value="KAI8041056.1"/>
    <property type="molecule type" value="Genomic_DNA"/>
</dbReference>
<name>A0A9P9YQ64_9MUSC</name>
<dbReference type="InterPro" id="IPR036420">
    <property type="entry name" value="BRCT_dom_sf"/>
</dbReference>
<feature type="compositionally biased region" description="Low complexity" evidence="6">
    <location>
        <begin position="306"/>
        <end position="349"/>
    </location>
</feature>
<feature type="compositionally biased region" description="Pro residues" evidence="6">
    <location>
        <begin position="293"/>
        <end position="305"/>
    </location>
</feature>
<feature type="domain" description="BRCT" evidence="7">
    <location>
        <begin position="6"/>
        <end position="93"/>
    </location>
</feature>
<feature type="region of interest" description="Disordered" evidence="6">
    <location>
        <begin position="437"/>
        <end position="468"/>
    </location>
</feature>
<dbReference type="Proteomes" id="UP001059596">
    <property type="component" value="Unassembled WGS sequence"/>
</dbReference>
<feature type="region of interest" description="Disordered" evidence="6">
    <location>
        <begin position="193"/>
        <end position="227"/>
    </location>
</feature>
<dbReference type="GO" id="GO:0006974">
    <property type="term" value="P:DNA damage response"/>
    <property type="evidence" value="ECO:0007669"/>
    <property type="project" value="UniProtKB-KW"/>
</dbReference>
<dbReference type="InterPro" id="IPR051579">
    <property type="entry name" value="DDR_Transcriptional_Reg"/>
</dbReference>
<dbReference type="SMART" id="SM00292">
    <property type="entry name" value="BRCT"/>
    <property type="match status" value="6"/>
</dbReference>
<evidence type="ECO:0000313" key="8">
    <source>
        <dbReference type="EMBL" id="KAI8041056.1"/>
    </source>
</evidence>
<dbReference type="Gene3D" id="3.40.50.10190">
    <property type="entry name" value="BRCT domain"/>
    <property type="match status" value="6"/>
</dbReference>
<dbReference type="CDD" id="cd17714">
    <property type="entry name" value="BRCT_PAXIP1_rpt1"/>
    <property type="match status" value="1"/>
</dbReference>
<dbReference type="SUPFAM" id="SSF52113">
    <property type="entry name" value="BRCT domain"/>
    <property type="match status" value="6"/>
</dbReference>
<feature type="domain" description="BRCT" evidence="7">
    <location>
        <begin position="651"/>
        <end position="724"/>
    </location>
</feature>
<dbReference type="PANTHER" id="PTHR23196:SF1">
    <property type="entry name" value="PAX-INTERACTING PROTEIN 1"/>
    <property type="match status" value="1"/>
</dbReference>
<proteinExistence type="predicted"/>
<keyword evidence="3" id="KW-0539">Nucleus</keyword>
<gene>
    <name evidence="8" type="ORF">M5D96_005307</name>
</gene>
<reference evidence="8" key="1">
    <citation type="journal article" date="2023" name="Genome Biol. Evol.">
        <title>Long-read-based Genome Assembly of Drosophila gunungcola Reveals Fewer Chemosensory Genes in Flower-breeding Species.</title>
        <authorList>
            <person name="Negi A."/>
            <person name="Liao B.Y."/>
            <person name="Yeh S.D."/>
        </authorList>
    </citation>
    <scope>NUCLEOTIDE SEQUENCE</scope>
    <source>
        <strain evidence="8">Sukarami</strain>
    </source>
</reference>
<feature type="compositionally biased region" description="Low complexity" evidence="6">
    <location>
        <begin position="514"/>
        <end position="530"/>
    </location>
</feature>
<dbReference type="GO" id="GO:0044666">
    <property type="term" value="C:MLL3/4 complex"/>
    <property type="evidence" value="ECO:0007669"/>
    <property type="project" value="TreeGrafter"/>
</dbReference>
<dbReference type="Pfam" id="PF00533">
    <property type="entry name" value="BRCT"/>
    <property type="match status" value="1"/>
</dbReference>
<feature type="compositionally biased region" description="Low complexity" evidence="6">
    <location>
        <begin position="441"/>
        <end position="468"/>
    </location>
</feature>
<feature type="region of interest" description="Disordered" evidence="6">
    <location>
        <begin position="274"/>
        <end position="349"/>
    </location>
</feature>
<evidence type="ECO:0000256" key="2">
    <source>
        <dbReference type="ARBA" id="ARBA00022763"/>
    </source>
</evidence>
<evidence type="ECO:0000256" key="3">
    <source>
        <dbReference type="ARBA" id="ARBA00023242"/>
    </source>
</evidence>
<dbReference type="AlphaFoldDB" id="A0A9P9YQ64"/>
<dbReference type="CDD" id="cd17711">
    <property type="entry name" value="BRCT_PAXIP1_rpt3"/>
    <property type="match status" value="1"/>
</dbReference>
<comment type="subcellular location">
    <subcellularLocation>
        <location evidence="1">Nucleus</location>
    </subcellularLocation>
</comment>
<feature type="compositionally biased region" description="Low complexity" evidence="6">
    <location>
        <begin position="193"/>
        <end position="213"/>
    </location>
</feature>
<feature type="compositionally biased region" description="Low complexity" evidence="6">
    <location>
        <begin position="274"/>
        <end position="292"/>
    </location>
</feature>